<dbReference type="PANTHER" id="PTHR22803">
    <property type="entry name" value="MANNOSE, PHOSPHOLIPASE, LECTIN RECEPTOR RELATED"/>
    <property type="match status" value="1"/>
</dbReference>
<dbReference type="PROSITE" id="PS50041">
    <property type="entry name" value="C_TYPE_LECTIN_2"/>
    <property type="match status" value="1"/>
</dbReference>
<evidence type="ECO:0000256" key="1">
    <source>
        <dbReference type="SAM" id="SignalP"/>
    </source>
</evidence>
<dbReference type="InterPro" id="IPR001304">
    <property type="entry name" value="C-type_lectin-like"/>
</dbReference>
<feature type="signal peptide" evidence="1">
    <location>
        <begin position="1"/>
        <end position="16"/>
    </location>
</feature>
<feature type="domain" description="C-type lectin" evidence="2">
    <location>
        <begin position="26"/>
        <end position="142"/>
    </location>
</feature>
<proteinExistence type="predicted"/>
<dbReference type="SMART" id="SM00034">
    <property type="entry name" value="CLECT"/>
    <property type="match status" value="1"/>
</dbReference>
<name>A0A914Q2M6_9BILA</name>
<dbReference type="InterPro" id="IPR050111">
    <property type="entry name" value="C-type_lectin/snaclec_domain"/>
</dbReference>
<evidence type="ECO:0000259" key="2">
    <source>
        <dbReference type="PROSITE" id="PS50041"/>
    </source>
</evidence>
<dbReference type="WBParaSite" id="PDA_v2.g25485.t1">
    <property type="protein sequence ID" value="PDA_v2.g25485.t1"/>
    <property type="gene ID" value="PDA_v2.g25485"/>
</dbReference>
<dbReference type="Proteomes" id="UP000887578">
    <property type="component" value="Unplaced"/>
</dbReference>
<accession>A0A914Q2M6</accession>
<protein>
    <submittedName>
        <fullName evidence="4">C-type lectin domain-containing protein</fullName>
    </submittedName>
</protein>
<dbReference type="CDD" id="cd00037">
    <property type="entry name" value="CLECT"/>
    <property type="match status" value="2"/>
</dbReference>
<dbReference type="SUPFAM" id="SSF56436">
    <property type="entry name" value="C-type lectin-like"/>
    <property type="match status" value="2"/>
</dbReference>
<feature type="chain" id="PRO_5037138102" evidence="1">
    <location>
        <begin position="17"/>
        <end position="222"/>
    </location>
</feature>
<keyword evidence="3" id="KW-1185">Reference proteome</keyword>
<dbReference type="AlphaFoldDB" id="A0A914Q2M6"/>
<sequence length="222" mass="24478">MLKFFAFFAVISATFAAACSNGGIEFQSVCYYFQPNETTFANAEEACVQLGGHLASVHDGFANSFIAQQASFMLHGRIGDIWIGATDLLNPGTFTWTDGSAFIFTEWQTNKTVPGEDCGSLDLSAGQWLTQDCSKQKAYVCAVKEINNSTTTTTSRTTTTAPPYHECGYDWIYLPPTKSCYGKMTKLSFNDAKIYCQKLKADLVSIHDYEEMRLVSSTLCTP</sequence>
<keyword evidence="1" id="KW-0732">Signal</keyword>
<reference evidence="4" key="1">
    <citation type="submission" date="2022-11" db="UniProtKB">
        <authorList>
            <consortium name="WormBaseParasite"/>
        </authorList>
    </citation>
    <scope>IDENTIFICATION</scope>
</reference>
<dbReference type="PROSITE" id="PS51257">
    <property type="entry name" value="PROKAR_LIPOPROTEIN"/>
    <property type="match status" value="1"/>
</dbReference>
<dbReference type="InterPro" id="IPR016187">
    <property type="entry name" value="CTDL_fold"/>
</dbReference>
<dbReference type="InterPro" id="IPR016186">
    <property type="entry name" value="C-type_lectin-like/link_sf"/>
</dbReference>
<organism evidence="3 4">
    <name type="scientific">Panagrolaimus davidi</name>
    <dbReference type="NCBI Taxonomy" id="227884"/>
    <lineage>
        <taxon>Eukaryota</taxon>
        <taxon>Metazoa</taxon>
        <taxon>Ecdysozoa</taxon>
        <taxon>Nematoda</taxon>
        <taxon>Chromadorea</taxon>
        <taxon>Rhabditida</taxon>
        <taxon>Tylenchina</taxon>
        <taxon>Panagrolaimomorpha</taxon>
        <taxon>Panagrolaimoidea</taxon>
        <taxon>Panagrolaimidae</taxon>
        <taxon>Panagrolaimus</taxon>
    </lineage>
</organism>
<dbReference type="Gene3D" id="3.10.100.10">
    <property type="entry name" value="Mannose-Binding Protein A, subunit A"/>
    <property type="match status" value="2"/>
</dbReference>
<evidence type="ECO:0000313" key="4">
    <source>
        <dbReference type="WBParaSite" id="PDA_v2.g25485.t1"/>
    </source>
</evidence>
<dbReference type="Pfam" id="PF00059">
    <property type="entry name" value="Lectin_C"/>
    <property type="match status" value="1"/>
</dbReference>
<evidence type="ECO:0000313" key="3">
    <source>
        <dbReference type="Proteomes" id="UP000887578"/>
    </source>
</evidence>